<keyword evidence="2" id="KW-0732">Signal</keyword>
<evidence type="ECO:0008006" key="5">
    <source>
        <dbReference type="Google" id="ProtNLM"/>
    </source>
</evidence>
<evidence type="ECO:0000256" key="2">
    <source>
        <dbReference type="SAM" id="SignalP"/>
    </source>
</evidence>
<dbReference type="EMBL" id="AJIL01000130">
    <property type="protein sequence ID" value="KNE93785.1"/>
    <property type="molecule type" value="Genomic_DNA"/>
</dbReference>
<evidence type="ECO:0000256" key="1">
    <source>
        <dbReference type="SAM" id="MobiDB-lite"/>
    </source>
</evidence>
<accession>A0A0L0V395</accession>
<keyword evidence="4" id="KW-1185">Reference proteome</keyword>
<evidence type="ECO:0000313" key="3">
    <source>
        <dbReference type="EMBL" id="KNE93785.1"/>
    </source>
</evidence>
<dbReference type="AlphaFoldDB" id="A0A0L0V395"/>
<evidence type="ECO:0000313" key="4">
    <source>
        <dbReference type="Proteomes" id="UP000054564"/>
    </source>
</evidence>
<comment type="caution">
    <text evidence="3">The sequence shown here is derived from an EMBL/GenBank/DDBJ whole genome shotgun (WGS) entry which is preliminary data.</text>
</comment>
<dbReference type="Proteomes" id="UP000054564">
    <property type="component" value="Unassembled WGS sequence"/>
</dbReference>
<proteinExistence type="predicted"/>
<feature type="chain" id="PRO_5005549407" description="Secreted protein" evidence="2">
    <location>
        <begin position="23"/>
        <end position="258"/>
    </location>
</feature>
<name>A0A0L0V395_9BASI</name>
<feature type="region of interest" description="Disordered" evidence="1">
    <location>
        <begin position="189"/>
        <end position="215"/>
    </location>
</feature>
<protein>
    <recommendedName>
        <fullName evidence="5">Secreted protein</fullName>
    </recommendedName>
</protein>
<feature type="signal peptide" evidence="2">
    <location>
        <begin position="1"/>
        <end position="22"/>
    </location>
</feature>
<sequence length="258" mass="28137">MATRLISSGVLVFAALAGLVGARVDLGGGYMGLAMAGTTCSGAHQVACTELGDDWPDMGLACPLAHHDIPRHTLAMMSATIIQLGHYKPVPIEEFPSDECYTTQPNGTVASYGFISQGSFDMWFFAHDKCNCEAEQMPKCGISATEEEKCNLRTFTLCKVTKKTETCKPKHHLGWKPISESSGFQRIEEGGEKAQKGHQAPKNAGGDNGEQEGKRNETVAGAERKVRFDPNHRQQPVFGDLSTFWWRIADLLGFWGAI</sequence>
<reference evidence="4" key="1">
    <citation type="submission" date="2014-03" db="EMBL/GenBank/DDBJ databases">
        <title>The Genome Sequence of Puccinia striiformis f. sp. tritici PST-78.</title>
        <authorList>
            <consortium name="The Broad Institute Genome Sequencing Platform"/>
            <person name="Cuomo C."/>
            <person name="Hulbert S."/>
            <person name="Chen X."/>
            <person name="Walker B."/>
            <person name="Young S.K."/>
            <person name="Zeng Q."/>
            <person name="Gargeya S."/>
            <person name="Fitzgerald M."/>
            <person name="Haas B."/>
            <person name="Abouelleil A."/>
            <person name="Alvarado L."/>
            <person name="Arachchi H.M."/>
            <person name="Berlin A.M."/>
            <person name="Chapman S.B."/>
            <person name="Goldberg J."/>
            <person name="Griggs A."/>
            <person name="Gujja S."/>
            <person name="Hansen M."/>
            <person name="Howarth C."/>
            <person name="Imamovic A."/>
            <person name="Larimer J."/>
            <person name="McCowan C."/>
            <person name="Montmayeur A."/>
            <person name="Murphy C."/>
            <person name="Neiman D."/>
            <person name="Pearson M."/>
            <person name="Priest M."/>
            <person name="Roberts A."/>
            <person name="Saif S."/>
            <person name="Shea T."/>
            <person name="Sisk P."/>
            <person name="Sykes S."/>
            <person name="Wortman J."/>
            <person name="Nusbaum C."/>
            <person name="Birren B."/>
        </authorList>
    </citation>
    <scope>NUCLEOTIDE SEQUENCE [LARGE SCALE GENOMIC DNA]</scope>
    <source>
        <strain evidence="4">race PST-78</strain>
    </source>
</reference>
<gene>
    <name evidence="3" type="ORF">PSTG_12889</name>
</gene>
<organism evidence="3 4">
    <name type="scientific">Puccinia striiformis f. sp. tritici PST-78</name>
    <dbReference type="NCBI Taxonomy" id="1165861"/>
    <lineage>
        <taxon>Eukaryota</taxon>
        <taxon>Fungi</taxon>
        <taxon>Dikarya</taxon>
        <taxon>Basidiomycota</taxon>
        <taxon>Pucciniomycotina</taxon>
        <taxon>Pucciniomycetes</taxon>
        <taxon>Pucciniales</taxon>
        <taxon>Pucciniaceae</taxon>
        <taxon>Puccinia</taxon>
    </lineage>
</organism>
<dbReference type="OrthoDB" id="2501962at2759"/>